<feature type="transmembrane region" description="Helical" evidence="1">
    <location>
        <begin position="16"/>
        <end position="32"/>
    </location>
</feature>
<dbReference type="GO" id="GO:0006508">
    <property type="term" value="P:proteolysis"/>
    <property type="evidence" value="ECO:0007669"/>
    <property type="project" value="TreeGrafter"/>
</dbReference>
<dbReference type="SUPFAM" id="SSF52540">
    <property type="entry name" value="P-loop containing nucleoside triphosphate hydrolases"/>
    <property type="match status" value="1"/>
</dbReference>
<evidence type="ECO:0000313" key="3">
    <source>
        <dbReference type="EMBL" id="PWA67937.1"/>
    </source>
</evidence>
<accession>A0A2U1N385</accession>
<dbReference type="AlphaFoldDB" id="A0A2U1N385"/>
<protein>
    <recommendedName>
        <fullName evidence="2">AAA+ ATPase domain-containing protein</fullName>
    </recommendedName>
</protein>
<evidence type="ECO:0000256" key="1">
    <source>
        <dbReference type="SAM" id="Phobius"/>
    </source>
</evidence>
<keyword evidence="1" id="KW-0812">Transmembrane</keyword>
<name>A0A2U1N385_ARTAN</name>
<dbReference type="OrthoDB" id="27435at2759"/>
<proteinExistence type="predicted"/>
<dbReference type="Gene3D" id="3.40.50.300">
    <property type="entry name" value="P-loop containing nucleotide triphosphate hydrolases"/>
    <property type="match status" value="1"/>
</dbReference>
<sequence>MTIPNVIAETLITSNNIPYATFATFFLMDYLIRRTMKFLRNSPEVDVIVGPLKDSMSAVDKVAPKWVSGLVSIVLISATVFGRLKEKEPNNVSFKDIIGIDAVISEFQKILSILLILPKISGCNIIRLEVPDGFLVYGPQRTGKTTLVHALAKQSRLPFFPIYARDIVKTGIQGLNRLFVEARRSSPSIIFIENIEHIAAKQENGKTDPILEELRNETDNCKKYGKEVMVIATTDKKEKLDPFMTKAGDTHVTVADVQQAFEKLEGIINGEYAQLG</sequence>
<evidence type="ECO:0000259" key="2">
    <source>
        <dbReference type="SMART" id="SM00382"/>
    </source>
</evidence>
<dbReference type="GO" id="GO:0016887">
    <property type="term" value="F:ATP hydrolysis activity"/>
    <property type="evidence" value="ECO:0007669"/>
    <property type="project" value="InterPro"/>
</dbReference>
<keyword evidence="1" id="KW-0472">Membrane</keyword>
<dbReference type="GO" id="GO:0004176">
    <property type="term" value="F:ATP-dependent peptidase activity"/>
    <property type="evidence" value="ECO:0007669"/>
    <property type="project" value="TreeGrafter"/>
</dbReference>
<evidence type="ECO:0000313" key="4">
    <source>
        <dbReference type="Proteomes" id="UP000245207"/>
    </source>
</evidence>
<keyword evidence="4" id="KW-1185">Reference proteome</keyword>
<comment type="caution">
    <text evidence="3">The sequence shown here is derived from an EMBL/GenBank/DDBJ whole genome shotgun (WGS) entry which is preliminary data.</text>
</comment>
<keyword evidence="1" id="KW-1133">Transmembrane helix</keyword>
<dbReference type="Pfam" id="PF00004">
    <property type="entry name" value="AAA"/>
    <property type="match status" value="1"/>
</dbReference>
<dbReference type="SMART" id="SM00382">
    <property type="entry name" value="AAA"/>
    <property type="match status" value="1"/>
</dbReference>
<organism evidence="3 4">
    <name type="scientific">Artemisia annua</name>
    <name type="common">Sweet wormwood</name>
    <dbReference type="NCBI Taxonomy" id="35608"/>
    <lineage>
        <taxon>Eukaryota</taxon>
        <taxon>Viridiplantae</taxon>
        <taxon>Streptophyta</taxon>
        <taxon>Embryophyta</taxon>
        <taxon>Tracheophyta</taxon>
        <taxon>Spermatophyta</taxon>
        <taxon>Magnoliopsida</taxon>
        <taxon>eudicotyledons</taxon>
        <taxon>Gunneridae</taxon>
        <taxon>Pentapetalae</taxon>
        <taxon>asterids</taxon>
        <taxon>campanulids</taxon>
        <taxon>Asterales</taxon>
        <taxon>Asteraceae</taxon>
        <taxon>Asteroideae</taxon>
        <taxon>Anthemideae</taxon>
        <taxon>Artemisiinae</taxon>
        <taxon>Artemisia</taxon>
    </lineage>
</organism>
<dbReference type="GO" id="GO:0005524">
    <property type="term" value="F:ATP binding"/>
    <property type="evidence" value="ECO:0007669"/>
    <property type="project" value="InterPro"/>
</dbReference>
<dbReference type="EMBL" id="PKPP01003735">
    <property type="protein sequence ID" value="PWA67937.1"/>
    <property type="molecule type" value="Genomic_DNA"/>
</dbReference>
<dbReference type="PANTHER" id="PTHR23076:SF97">
    <property type="entry name" value="ATP-DEPENDENT ZINC METALLOPROTEASE YME1L1"/>
    <property type="match status" value="1"/>
</dbReference>
<dbReference type="InterPro" id="IPR003593">
    <property type="entry name" value="AAA+_ATPase"/>
</dbReference>
<dbReference type="InterPro" id="IPR027417">
    <property type="entry name" value="P-loop_NTPase"/>
</dbReference>
<dbReference type="PANTHER" id="PTHR23076">
    <property type="entry name" value="METALLOPROTEASE M41 FTSH"/>
    <property type="match status" value="1"/>
</dbReference>
<feature type="domain" description="AAA+ ATPase" evidence="2">
    <location>
        <begin position="130"/>
        <end position="265"/>
    </location>
</feature>
<dbReference type="Proteomes" id="UP000245207">
    <property type="component" value="Unassembled WGS sequence"/>
</dbReference>
<gene>
    <name evidence="3" type="ORF">CTI12_AA313630</name>
</gene>
<dbReference type="STRING" id="35608.A0A2U1N385"/>
<dbReference type="InterPro" id="IPR003959">
    <property type="entry name" value="ATPase_AAA_core"/>
</dbReference>
<reference evidence="3 4" key="1">
    <citation type="journal article" date="2018" name="Mol. Plant">
        <title>The genome of Artemisia annua provides insight into the evolution of Asteraceae family and artemisinin biosynthesis.</title>
        <authorList>
            <person name="Shen Q."/>
            <person name="Zhang L."/>
            <person name="Liao Z."/>
            <person name="Wang S."/>
            <person name="Yan T."/>
            <person name="Shi P."/>
            <person name="Liu M."/>
            <person name="Fu X."/>
            <person name="Pan Q."/>
            <person name="Wang Y."/>
            <person name="Lv Z."/>
            <person name="Lu X."/>
            <person name="Zhang F."/>
            <person name="Jiang W."/>
            <person name="Ma Y."/>
            <person name="Chen M."/>
            <person name="Hao X."/>
            <person name="Li L."/>
            <person name="Tang Y."/>
            <person name="Lv G."/>
            <person name="Zhou Y."/>
            <person name="Sun X."/>
            <person name="Brodelius P.E."/>
            <person name="Rose J.K.C."/>
            <person name="Tang K."/>
        </authorList>
    </citation>
    <scope>NUCLEOTIDE SEQUENCE [LARGE SCALE GENOMIC DNA]</scope>
    <source>
        <strain evidence="4">cv. Huhao1</strain>
        <tissue evidence="3">Leaf</tissue>
    </source>
</reference>